<dbReference type="EMBL" id="SGXM01000001">
    <property type="protein sequence ID" value="RZT42037.1"/>
    <property type="molecule type" value="Genomic_DNA"/>
</dbReference>
<name>A0A4Q7S808_9BURK</name>
<sequence length="30" mass="3555">MHRRRPLDLDAFLRRVRILLEVPEPARDGG</sequence>
<dbReference type="AlphaFoldDB" id="A0A4Q7S808"/>
<evidence type="ECO:0000313" key="2">
    <source>
        <dbReference type="Proteomes" id="UP000291078"/>
    </source>
</evidence>
<comment type="caution">
    <text evidence="1">The sequence shown here is derived from an EMBL/GenBank/DDBJ whole genome shotgun (WGS) entry which is preliminary data.</text>
</comment>
<reference evidence="1 2" key="1">
    <citation type="journal article" date="2015" name="Stand. Genomic Sci.">
        <title>Genomic Encyclopedia of Bacterial and Archaeal Type Strains, Phase III: the genomes of soil and plant-associated and newly described type strains.</title>
        <authorList>
            <person name="Whitman W.B."/>
            <person name="Woyke T."/>
            <person name="Klenk H.P."/>
            <person name="Zhou Y."/>
            <person name="Lilburn T.G."/>
            <person name="Beck B.J."/>
            <person name="De Vos P."/>
            <person name="Vandamme P."/>
            <person name="Eisen J.A."/>
            <person name="Garrity G."/>
            <person name="Hugenholtz P."/>
            <person name="Kyrpides N.C."/>
        </authorList>
    </citation>
    <scope>NUCLEOTIDE SEQUENCE [LARGE SCALE GENOMIC DNA]</scope>
    <source>
        <strain evidence="1 2">ASC-9842</strain>
    </source>
</reference>
<organism evidence="1 2">
    <name type="scientific">Cupriavidus agavae</name>
    <dbReference type="NCBI Taxonomy" id="1001822"/>
    <lineage>
        <taxon>Bacteria</taxon>
        <taxon>Pseudomonadati</taxon>
        <taxon>Pseudomonadota</taxon>
        <taxon>Betaproteobacteria</taxon>
        <taxon>Burkholderiales</taxon>
        <taxon>Burkholderiaceae</taxon>
        <taxon>Cupriavidus</taxon>
    </lineage>
</organism>
<evidence type="ECO:0000313" key="1">
    <source>
        <dbReference type="EMBL" id="RZT42037.1"/>
    </source>
</evidence>
<dbReference type="Proteomes" id="UP000291078">
    <property type="component" value="Unassembled WGS sequence"/>
</dbReference>
<keyword evidence="2" id="KW-1185">Reference proteome</keyword>
<proteinExistence type="predicted"/>
<accession>A0A4Q7S808</accession>
<protein>
    <submittedName>
        <fullName evidence="1">Uncharacterized protein</fullName>
    </submittedName>
</protein>
<gene>
    <name evidence="1" type="ORF">EV147_1053</name>
</gene>